<dbReference type="InterPro" id="IPR006560">
    <property type="entry name" value="AWS_dom"/>
</dbReference>
<evidence type="ECO:0000259" key="10">
    <source>
        <dbReference type="PROSITE" id="PS50280"/>
    </source>
</evidence>
<reference evidence="13 14" key="1">
    <citation type="submission" date="2023-08" db="EMBL/GenBank/DDBJ databases">
        <title>A Necator americanus chromosomal reference genome.</title>
        <authorList>
            <person name="Ilik V."/>
            <person name="Petrzelkova K.J."/>
            <person name="Pardy F."/>
            <person name="Fuh T."/>
            <person name="Niatou-Singa F.S."/>
            <person name="Gouil Q."/>
            <person name="Baker L."/>
            <person name="Ritchie M.E."/>
            <person name="Jex A.R."/>
            <person name="Gazzola D."/>
            <person name="Li H."/>
            <person name="Toshio Fujiwara R."/>
            <person name="Zhan B."/>
            <person name="Aroian R.V."/>
            <person name="Pafco B."/>
            <person name="Schwarz E.M."/>
        </authorList>
    </citation>
    <scope>NUCLEOTIDE SEQUENCE [LARGE SCALE GENOMIC DNA]</scope>
    <source>
        <strain evidence="13 14">Aroian</strain>
        <tissue evidence="13">Whole animal</tissue>
    </source>
</reference>
<dbReference type="CDD" id="cd00201">
    <property type="entry name" value="WW"/>
    <property type="match status" value="1"/>
</dbReference>
<dbReference type="SMART" id="SM00570">
    <property type="entry name" value="AWS"/>
    <property type="match status" value="1"/>
</dbReference>
<keyword evidence="7" id="KW-0539">Nucleus</keyword>
<evidence type="ECO:0000256" key="5">
    <source>
        <dbReference type="ARBA" id="ARBA00022679"/>
    </source>
</evidence>
<proteinExistence type="predicted"/>
<evidence type="ECO:0000259" key="11">
    <source>
        <dbReference type="PROSITE" id="PS50868"/>
    </source>
</evidence>
<evidence type="ECO:0008006" key="15">
    <source>
        <dbReference type="Google" id="ProtNLM"/>
    </source>
</evidence>
<feature type="compositionally biased region" description="Acidic residues" evidence="8">
    <location>
        <begin position="46"/>
        <end position="59"/>
    </location>
</feature>
<evidence type="ECO:0000313" key="13">
    <source>
        <dbReference type="EMBL" id="KAK6730146.1"/>
    </source>
</evidence>
<dbReference type="InterPro" id="IPR036020">
    <property type="entry name" value="WW_dom_sf"/>
</dbReference>
<protein>
    <recommendedName>
        <fullName evidence="15">SET domain protein</fullName>
    </recommendedName>
</protein>
<evidence type="ECO:0000256" key="8">
    <source>
        <dbReference type="SAM" id="MobiDB-lite"/>
    </source>
</evidence>
<feature type="compositionally biased region" description="Low complexity" evidence="8">
    <location>
        <begin position="1134"/>
        <end position="1155"/>
    </location>
</feature>
<evidence type="ECO:0000313" key="14">
    <source>
        <dbReference type="Proteomes" id="UP001303046"/>
    </source>
</evidence>
<feature type="compositionally biased region" description="Low complexity" evidence="8">
    <location>
        <begin position="332"/>
        <end position="341"/>
    </location>
</feature>
<dbReference type="SMART" id="SM00456">
    <property type="entry name" value="WW"/>
    <property type="match status" value="1"/>
</dbReference>
<dbReference type="Gene3D" id="2.20.70.10">
    <property type="match status" value="1"/>
</dbReference>
<organism evidence="13 14">
    <name type="scientific">Necator americanus</name>
    <name type="common">Human hookworm</name>
    <dbReference type="NCBI Taxonomy" id="51031"/>
    <lineage>
        <taxon>Eukaryota</taxon>
        <taxon>Metazoa</taxon>
        <taxon>Ecdysozoa</taxon>
        <taxon>Nematoda</taxon>
        <taxon>Chromadorea</taxon>
        <taxon>Rhabditida</taxon>
        <taxon>Rhabditina</taxon>
        <taxon>Rhabditomorpha</taxon>
        <taxon>Strongyloidea</taxon>
        <taxon>Ancylostomatidae</taxon>
        <taxon>Bunostominae</taxon>
        <taxon>Necator</taxon>
    </lineage>
</organism>
<evidence type="ECO:0000256" key="7">
    <source>
        <dbReference type="ARBA" id="ARBA00023242"/>
    </source>
</evidence>
<feature type="domain" description="SET" evidence="10">
    <location>
        <begin position="413"/>
        <end position="535"/>
    </location>
</feature>
<evidence type="ECO:0000256" key="3">
    <source>
        <dbReference type="ARBA" id="ARBA00022454"/>
    </source>
</evidence>
<keyword evidence="4" id="KW-0489">Methyltransferase</keyword>
<dbReference type="PROSITE" id="PS50280">
    <property type="entry name" value="SET"/>
    <property type="match status" value="1"/>
</dbReference>
<comment type="subcellular location">
    <subcellularLocation>
        <location evidence="2">Chromosome</location>
    </subcellularLocation>
    <subcellularLocation>
        <location evidence="1">Nucleus</location>
    </subcellularLocation>
</comment>
<dbReference type="PANTHER" id="PTHR22884">
    <property type="entry name" value="SET DOMAIN PROTEINS"/>
    <property type="match status" value="1"/>
</dbReference>
<dbReference type="SUPFAM" id="SSF82199">
    <property type="entry name" value="SET domain"/>
    <property type="match status" value="1"/>
</dbReference>
<keyword evidence="14" id="KW-1185">Reference proteome</keyword>
<keyword evidence="6" id="KW-0949">S-adenosyl-L-methionine</keyword>
<accession>A0ABR1BUU0</accession>
<dbReference type="InterPro" id="IPR046341">
    <property type="entry name" value="SET_dom_sf"/>
</dbReference>
<keyword evidence="3" id="KW-0158">Chromosome</keyword>
<dbReference type="PROSITE" id="PS51215">
    <property type="entry name" value="AWS"/>
    <property type="match status" value="1"/>
</dbReference>
<gene>
    <name evidence="13" type="primary">Necator_chrI.g3049</name>
    <name evidence="13" type="ORF">RB195_006920</name>
</gene>
<dbReference type="EMBL" id="JAVFWL010000001">
    <property type="protein sequence ID" value="KAK6730146.1"/>
    <property type="molecule type" value="Genomic_DNA"/>
</dbReference>
<dbReference type="InterPro" id="IPR050777">
    <property type="entry name" value="SET2_Histone-Lys_MeTrsfase"/>
</dbReference>
<dbReference type="PROSITE" id="PS50020">
    <property type="entry name" value="WW_DOMAIN_2"/>
    <property type="match status" value="1"/>
</dbReference>
<dbReference type="SUPFAM" id="SSF51045">
    <property type="entry name" value="WW domain"/>
    <property type="match status" value="1"/>
</dbReference>
<feature type="domain" description="Post-SET" evidence="11">
    <location>
        <begin position="542"/>
        <end position="558"/>
    </location>
</feature>
<dbReference type="Pfam" id="PF00397">
    <property type="entry name" value="WW"/>
    <property type="match status" value="1"/>
</dbReference>
<evidence type="ECO:0000259" key="9">
    <source>
        <dbReference type="PROSITE" id="PS50020"/>
    </source>
</evidence>
<dbReference type="Proteomes" id="UP001303046">
    <property type="component" value="Unassembled WGS sequence"/>
</dbReference>
<feature type="region of interest" description="Disordered" evidence="8">
    <location>
        <begin position="319"/>
        <end position="341"/>
    </location>
</feature>
<dbReference type="Pfam" id="PF00856">
    <property type="entry name" value="SET"/>
    <property type="match status" value="1"/>
</dbReference>
<name>A0ABR1BUU0_NECAM</name>
<feature type="region of interest" description="Disordered" evidence="8">
    <location>
        <begin position="559"/>
        <end position="591"/>
    </location>
</feature>
<feature type="region of interest" description="Disordered" evidence="8">
    <location>
        <begin position="1081"/>
        <end position="1116"/>
    </location>
</feature>
<feature type="domain" description="AWS" evidence="12">
    <location>
        <begin position="363"/>
        <end position="411"/>
    </location>
</feature>
<dbReference type="PROSITE" id="PS50868">
    <property type="entry name" value="POST_SET"/>
    <property type="match status" value="1"/>
</dbReference>
<dbReference type="InterPro" id="IPR001214">
    <property type="entry name" value="SET_dom"/>
</dbReference>
<evidence type="ECO:0000256" key="2">
    <source>
        <dbReference type="ARBA" id="ARBA00004286"/>
    </source>
</evidence>
<feature type="compositionally biased region" description="Polar residues" evidence="8">
    <location>
        <begin position="69"/>
        <end position="78"/>
    </location>
</feature>
<evidence type="ECO:0000256" key="4">
    <source>
        <dbReference type="ARBA" id="ARBA00022603"/>
    </source>
</evidence>
<dbReference type="InterPro" id="IPR001202">
    <property type="entry name" value="WW_dom"/>
</dbReference>
<keyword evidence="5" id="KW-0808">Transferase</keyword>
<feature type="domain" description="WW" evidence="9">
    <location>
        <begin position="1058"/>
        <end position="1085"/>
    </location>
</feature>
<feature type="compositionally biased region" description="Basic and acidic residues" evidence="8">
    <location>
        <begin position="580"/>
        <end position="590"/>
    </location>
</feature>
<comment type="caution">
    <text evidence="13">The sequence shown here is derived from an EMBL/GenBank/DDBJ whole genome shotgun (WGS) entry which is preliminary data.</text>
</comment>
<feature type="region of interest" description="Disordered" evidence="8">
    <location>
        <begin position="1028"/>
        <end position="1051"/>
    </location>
</feature>
<feature type="compositionally biased region" description="Acidic residues" evidence="8">
    <location>
        <begin position="563"/>
        <end position="579"/>
    </location>
</feature>
<evidence type="ECO:0000256" key="6">
    <source>
        <dbReference type="ARBA" id="ARBA00022691"/>
    </source>
</evidence>
<sequence length="1276" mass="143057">MQTGQLLRAPINEWRPLAQRFAMDGSPLAHGGTPVLVNHNGLEEEEDHDLLDASSEDEESPPHLIFTDGSCSDSQLSQDGTKSTLSACDNFDQCRSPDSQICASTIAEGIEDCGAEVTPKKESDGSTCLGIEEKDVDIAVEPSTSYSPYLERDEGSRFLSVSFLRLYTSFLSIIRVHLQVDMDVSSGDDLDEPKNTIATLHASTATAQLSRNVQPTLEEKRRIEENIQALMREFERKRLEEKILNVASTVNLKQQETATVESKPGSPVALGLTSVGDLQNAQGSSCCDGEEQLLAKPEHSPTKHSPPDDSVDALSITSASETRQSGRDDGSCELPSSSVEVPPVPTYEEIEQCIYRVESKKKAVSLMCFCRSNDMDCSDSRCDNRAMLTECPKNCLGKDKDCKNRRFAKREYAAVQAFYTGPSKGFGVQAVAPIKKGQFIIEYVGEVVSSEEFAKRLKRYGRDPSHTHHYMFEIGSMIIDATKKGNCSRFMNHSCEPNAVCEKWYVPRTPCAIDRIGFFAKRDIELGEEITFDYQFENYGREAQRCFCGTPSCTGWIGKPPEMVDDGAADDESESESDDSDRSADEEVKASGRIAPARKKHRFRGRDNLTLAEIEERLEKALATGCRNRTHVLGWIKLMTEITILKNESGVLRPMHRIADSICSIEPSLQHIFVANGLPNIFKMWLRTCFPDVLFGEALDLKLVIIRSLTMMQSCADAINARAPEILPMVADLASLTITDSIYVRDTVNFIVDKVSETEGSNAQKVSSRIPLEVRIDRLTRAAIRLQAVLQQHVTFRIPKKKTSRASGGQEVDQLSSEDHDGLSRSGHDRFLNFRDRRNGAVFSSMDRFCTVVGQRRPTPRFRISRWSNDRPLKRTRSSSRERSKNAFEHRRFMKRNRLIDDEPIIVTKVIPNWPRPTITTSIPPPPPQILSPPQVILAPPPPALPPVFPPAPPFNDYVPYPGFPTVDLPGFHAPSECPQAAVDDFDPEECRKYYEAYDILSLQQRSQSLLKEMAIVQSILEQKIDKKQPSTTKVITPKSPPVPKTPPPPPPLKEYLWRKAVDEDGAKYYYHKITRESVWELPEGEESDPGERTPTRMPDTSGCGNDLESDSTDANKQQNDLLLRWSSMCSPQVSTSTSTQSVAPAASSSATCSSLDGTQKTCEKKRDRERHVWERFASDVDRKRAKKLMGEIEKVVGPIIIRYIGHREDATKKKKEWIIKQVSKEMLKRESERPDFNFSLTEKGSKRVTDYAGAFIRRKCAKEPKELWKGYEGSP</sequence>
<feature type="region of interest" description="Disordered" evidence="8">
    <location>
        <begin position="46"/>
        <end position="78"/>
    </location>
</feature>
<feature type="region of interest" description="Disordered" evidence="8">
    <location>
        <begin position="1134"/>
        <end position="1161"/>
    </location>
</feature>
<feature type="region of interest" description="Disordered" evidence="8">
    <location>
        <begin position="800"/>
        <end position="824"/>
    </location>
</feature>
<evidence type="ECO:0000256" key="1">
    <source>
        <dbReference type="ARBA" id="ARBA00004123"/>
    </source>
</evidence>
<dbReference type="InterPro" id="IPR003616">
    <property type="entry name" value="Post-SET_dom"/>
</dbReference>
<feature type="compositionally biased region" description="Pro residues" evidence="8">
    <location>
        <begin position="1039"/>
        <end position="1051"/>
    </location>
</feature>
<dbReference type="Gene3D" id="2.170.270.10">
    <property type="entry name" value="SET domain"/>
    <property type="match status" value="1"/>
</dbReference>
<evidence type="ECO:0000259" key="12">
    <source>
        <dbReference type="PROSITE" id="PS51215"/>
    </source>
</evidence>
<dbReference type="SMART" id="SM00508">
    <property type="entry name" value="PostSET"/>
    <property type="match status" value="1"/>
</dbReference>
<dbReference type="SMART" id="SM00317">
    <property type="entry name" value="SET"/>
    <property type="match status" value="1"/>
</dbReference>